<sequence length="254" mass="27623">MTEDRAARFAVQSRRIVFLVGLVLAAGGVWAILQGNVALGVVLLVLTGIAVLARGMWTMRRGLKAVSEREKAQVPESAGGTPAAPTPVDRVVADLLGMNSDGLPYLIEATRTAQGARVDVRWKVEEVRWQTLFVRGKQAYAWRMEVDLDPARATYKFVEYSGSASVRSALSPGGGFVHANWTWTRGKTAGQSSGTFVEGADGQVTVHGADGPRTSWEGVAMIRPADAKIPVFTVLRNNGWRPRLDWFGARLFEK</sequence>
<evidence type="ECO:0008006" key="4">
    <source>
        <dbReference type="Google" id="ProtNLM"/>
    </source>
</evidence>
<keyword evidence="3" id="KW-1185">Reference proteome</keyword>
<keyword evidence="1" id="KW-1133">Transmembrane helix</keyword>
<comment type="caution">
    <text evidence="2">The sequence shown here is derived from an EMBL/GenBank/DDBJ whole genome shotgun (WGS) entry which is preliminary data.</text>
</comment>
<name>A0ABS3I707_9MICO</name>
<feature type="transmembrane region" description="Helical" evidence="1">
    <location>
        <begin position="39"/>
        <end position="57"/>
    </location>
</feature>
<keyword evidence="1" id="KW-0472">Membrane</keyword>
<keyword evidence="1" id="KW-0812">Transmembrane</keyword>
<evidence type="ECO:0000313" key="3">
    <source>
        <dbReference type="Proteomes" id="UP000664617"/>
    </source>
</evidence>
<dbReference type="RefSeq" id="WP_207274676.1">
    <property type="nucleotide sequence ID" value="NZ_JAFMPK010000027.1"/>
</dbReference>
<accession>A0ABS3I707</accession>
<organism evidence="2 3">
    <name type="scientific">Myceligenerans salitolerans</name>
    <dbReference type="NCBI Taxonomy" id="1230528"/>
    <lineage>
        <taxon>Bacteria</taxon>
        <taxon>Bacillati</taxon>
        <taxon>Actinomycetota</taxon>
        <taxon>Actinomycetes</taxon>
        <taxon>Micrococcales</taxon>
        <taxon>Promicromonosporaceae</taxon>
        <taxon>Myceligenerans</taxon>
    </lineage>
</organism>
<proteinExistence type="predicted"/>
<protein>
    <recommendedName>
        <fullName evidence="4">DUF4178 domain-containing protein</fullName>
    </recommendedName>
</protein>
<dbReference type="EMBL" id="JAFMPK010000027">
    <property type="protein sequence ID" value="MBO0608735.1"/>
    <property type="molecule type" value="Genomic_DNA"/>
</dbReference>
<feature type="transmembrane region" description="Helical" evidence="1">
    <location>
        <begin position="16"/>
        <end position="33"/>
    </location>
</feature>
<reference evidence="3" key="2">
    <citation type="submission" date="2023-07" db="EMBL/GenBank/DDBJ databases">
        <title>Myceligenerans salitolerans sp. nov., a halotolerant actinomycete isolated from a salt lake in Xinjiang, China.</title>
        <authorList>
            <person name="Guan T."/>
        </authorList>
    </citation>
    <scope>NUCLEOTIDE SEQUENCE [LARGE SCALE GENOMIC DNA]</scope>
    <source>
        <strain evidence="3">XHU 5031</strain>
    </source>
</reference>
<evidence type="ECO:0000256" key="1">
    <source>
        <dbReference type="SAM" id="Phobius"/>
    </source>
</evidence>
<gene>
    <name evidence="2" type="ORF">J0911_06790</name>
</gene>
<reference evidence="2 3" key="1">
    <citation type="submission" date="2021-03" db="EMBL/GenBank/DDBJ databases">
        <authorList>
            <person name="Xin L."/>
        </authorList>
    </citation>
    <scope>NUCLEOTIDE SEQUENCE [LARGE SCALE GENOMIC DNA]</scope>
    <source>
        <strain evidence="2 3">XHU 5031</strain>
    </source>
</reference>
<evidence type="ECO:0000313" key="2">
    <source>
        <dbReference type="EMBL" id="MBO0608735.1"/>
    </source>
</evidence>
<dbReference type="Proteomes" id="UP000664617">
    <property type="component" value="Unassembled WGS sequence"/>
</dbReference>